<dbReference type="EMBL" id="VTPC01000932">
    <property type="protein sequence ID" value="KAF2903785.1"/>
    <property type="molecule type" value="Genomic_DNA"/>
</dbReference>
<comment type="subcellular location">
    <subcellularLocation>
        <location evidence="2">Cytoplasm</location>
    </subcellularLocation>
</comment>
<dbReference type="PANTHER" id="PTHR42776:SF4">
    <property type="entry name" value="ACYLAMINO-ACID-RELEASING ENZYME"/>
    <property type="match status" value="1"/>
</dbReference>
<evidence type="ECO:0000259" key="10">
    <source>
        <dbReference type="Pfam" id="PF19283"/>
    </source>
</evidence>
<dbReference type="Pfam" id="PF00326">
    <property type="entry name" value="Peptidase_S9"/>
    <property type="match status" value="1"/>
</dbReference>
<feature type="domain" description="Peptidase S9 prolyl oligopeptidase catalytic" evidence="9">
    <location>
        <begin position="497"/>
        <end position="708"/>
    </location>
</feature>
<dbReference type="InterPro" id="IPR045550">
    <property type="entry name" value="AARE_N"/>
</dbReference>
<comment type="catalytic activity">
    <reaction evidence="1">
        <text>Cleavage of an N-acetyl or N-formyl amino acid from the N-terminus of a polypeptide.</text>
        <dbReference type="EC" id="3.4.19.1"/>
    </reaction>
</comment>
<evidence type="ECO:0000256" key="2">
    <source>
        <dbReference type="ARBA" id="ARBA00004496"/>
    </source>
</evidence>
<evidence type="ECO:0000256" key="8">
    <source>
        <dbReference type="RuleBase" id="RU368024"/>
    </source>
</evidence>
<dbReference type="GO" id="GO:0006508">
    <property type="term" value="P:proteolysis"/>
    <property type="evidence" value="ECO:0007669"/>
    <property type="project" value="UniProtKB-KW"/>
</dbReference>
<proteinExistence type="inferred from homology"/>
<evidence type="ECO:0000313" key="11">
    <source>
        <dbReference type="EMBL" id="KAF2903785.1"/>
    </source>
</evidence>
<dbReference type="EC" id="3.4.21.-" evidence="8"/>
<comment type="caution">
    <text evidence="11">The sequence shown here is derived from an EMBL/GenBank/DDBJ whole genome shotgun (WGS) entry which is preliminary data.</text>
</comment>
<evidence type="ECO:0000256" key="7">
    <source>
        <dbReference type="ARBA" id="ARBA00022801"/>
    </source>
</evidence>
<evidence type="ECO:0000256" key="3">
    <source>
        <dbReference type="ARBA" id="ARBA00005228"/>
    </source>
</evidence>
<dbReference type="AlphaFoldDB" id="A0A8K0DCN6"/>
<accession>A0A8K0DCN6</accession>
<evidence type="ECO:0000256" key="4">
    <source>
        <dbReference type="ARBA" id="ARBA00010040"/>
    </source>
</evidence>
<dbReference type="Pfam" id="PF19283">
    <property type="entry name" value="APEH_N"/>
    <property type="match status" value="1"/>
</dbReference>
<evidence type="ECO:0000313" key="12">
    <source>
        <dbReference type="Proteomes" id="UP000801492"/>
    </source>
</evidence>
<dbReference type="PANTHER" id="PTHR42776">
    <property type="entry name" value="SERINE PEPTIDASE S9 FAMILY MEMBER"/>
    <property type="match status" value="1"/>
</dbReference>
<dbReference type="GO" id="GO:0005737">
    <property type="term" value="C:cytoplasm"/>
    <property type="evidence" value="ECO:0007669"/>
    <property type="project" value="UniProtKB-SubCell"/>
</dbReference>
<reference evidence="11" key="1">
    <citation type="submission" date="2019-08" db="EMBL/GenBank/DDBJ databases">
        <title>The genome of the North American firefly Photinus pyralis.</title>
        <authorList>
            <consortium name="Photinus pyralis genome working group"/>
            <person name="Fallon T.R."/>
            <person name="Sander Lower S.E."/>
            <person name="Weng J.-K."/>
        </authorList>
    </citation>
    <scope>NUCLEOTIDE SEQUENCE</scope>
    <source>
        <strain evidence="11">TRF0915ILg1</strain>
        <tissue evidence="11">Whole body</tissue>
    </source>
</reference>
<evidence type="ECO:0000256" key="1">
    <source>
        <dbReference type="ARBA" id="ARBA00000721"/>
    </source>
</evidence>
<gene>
    <name evidence="11" type="ORF">ILUMI_02391</name>
</gene>
<feature type="domain" description="Acylamino-acid-releasing enzyme N-terminal" evidence="10">
    <location>
        <begin position="36"/>
        <end position="416"/>
    </location>
</feature>
<keyword evidence="8" id="KW-0720">Serine protease</keyword>
<keyword evidence="8" id="KW-0645">Protease</keyword>
<dbReference type="Proteomes" id="UP000801492">
    <property type="component" value="Unassembled WGS sequence"/>
</dbReference>
<evidence type="ECO:0000256" key="6">
    <source>
        <dbReference type="ARBA" id="ARBA00022490"/>
    </source>
</evidence>
<dbReference type="PRINTS" id="PR00862">
    <property type="entry name" value="PROLIGOPTASE"/>
</dbReference>
<dbReference type="Gene3D" id="3.40.50.1820">
    <property type="entry name" value="alpha/beta hydrolase"/>
    <property type="match status" value="1"/>
</dbReference>
<name>A0A8K0DCN6_IGNLU</name>
<dbReference type="SUPFAM" id="SSF53474">
    <property type="entry name" value="alpha/beta-Hydrolases"/>
    <property type="match status" value="1"/>
</dbReference>
<dbReference type="GO" id="GO:0004252">
    <property type="term" value="F:serine-type endopeptidase activity"/>
    <property type="evidence" value="ECO:0007669"/>
    <property type="project" value="UniProtKB-UniRule"/>
</dbReference>
<keyword evidence="7 8" id="KW-0378">Hydrolase</keyword>
<comment type="similarity">
    <text evidence="4">Belongs to the peptidase S9C family.</text>
</comment>
<comment type="similarity">
    <text evidence="3 8">Belongs to the peptidase S9A family.</text>
</comment>
<evidence type="ECO:0000256" key="5">
    <source>
        <dbReference type="ARBA" id="ARBA00011881"/>
    </source>
</evidence>
<keyword evidence="6" id="KW-0963">Cytoplasm</keyword>
<dbReference type="SUPFAM" id="SSF82171">
    <property type="entry name" value="DPP6 N-terminal domain-like"/>
    <property type="match status" value="1"/>
</dbReference>
<evidence type="ECO:0000259" key="9">
    <source>
        <dbReference type="Pfam" id="PF00326"/>
    </source>
</evidence>
<dbReference type="InterPro" id="IPR001375">
    <property type="entry name" value="Peptidase_S9_cat"/>
</dbReference>
<dbReference type="InterPro" id="IPR002470">
    <property type="entry name" value="Peptidase_S9A"/>
</dbReference>
<keyword evidence="12" id="KW-1185">Reference proteome</keyword>
<dbReference type="OrthoDB" id="416344at2759"/>
<dbReference type="GO" id="GO:0008242">
    <property type="term" value="F:omega peptidase activity"/>
    <property type="evidence" value="ECO:0007669"/>
    <property type="project" value="UniProtKB-EC"/>
</dbReference>
<sequence>MTSQIENIVKTYRTLASIPVLVGAKLTNNGTVVNSIWNQRNLERGKTTKFVRTHLLTPELRKISDTQPFDATGESLVSISPSETYRALIREVDEKDGRKQHLEIWSHCNLTYTADLSSLELHGDVYTDASFGVLQWSPDENKLLYVAEKKEPKKEPFYKRKPLKQEDAKESEVVKGEQFIFKQDWGEQYVNKKQSVIVQYDLLKDTFKVIEGIPEGLCPMHPVWSPDGTYIVGVALRTHPRKLGLIYCTNRAGAIFTLDFNENYDEISPEGKSVKCPVFTPDGNTLVWLQRDVGGPHNACMMLVKRNVPLKTKKKAEPTVVVPIVNTEKTISGQRKFYGLYNSGFIKRCWASDTRLLLSTNQQNTFNTYVVDIDTGIITELDYPPGSQIVLDVHNDVVLVNRRNFLFPDKLAVGRLPPKGQEASIVFEEIVTSEKIINLENYTYEYLDLKYDQPTEDTVVTFSAIYIGPKTGENHQVPLIVWPHGGPHSAFANNMALESSLFGASGFAILLINYRGSIGTGQSSVDFLLGKIGNSDVADCIFATKQALDRFPWLDPSRMALVGGSHGGFLVTHISGQHPDMFKAVVARNPVIDVASMSVISDIPDWSYVECGMSYTQVGPLNDEQLLAMRKASPIQHAHKVKAPTLLQVGSKDLRVPPAQATEYYHRLKANGITVKMNLYDDNHPLGNVANEMDNLINSLLWIDQYVNINIKFS</sequence>
<protein>
    <recommendedName>
        <fullName evidence="8">Prolyl endopeptidase</fullName>
        <ecNumber evidence="8">3.4.21.-</ecNumber>
    </recommendedName>
</protein>
<organism evidence="11 12">
    <name type="scientific">Ignelater luminosus</name>
    <name type="common">Cucubano</name>
    <name type="synonym">Pyrophorus luminosus</name>
    <dbReference type="NCBI Taxonomy" id="2038154"/>
    <lineage>
        <taxon>Eukaryota</taxon>
        <taxon>Metazoa</taxon>
        <taxon>Ecdysozoa</taxon>
        <taxon>Arthropoda</taxon>
        <taxon>Hexapoda</taxon>
        <taxon>Insecta</taxon>
        <taxon>Pterygota</taxon>
        <taxon>Neoptera</taxon>
        <taxon>Endopterygota</taxon>
        <taxon>Coleoptera</taxon>
        <taxon>Polyphaga</taxon>
        <taxon>Elateriformia</taxon>
        <taxon>Elateroidea</taxon>
        <taxon>Elateridae</taxon>
        <taxon>Agrypninae</taxon>
        <taxon>Pyrophorini</taxon>
        <taxon>Ignelater</taxon>
    </lineage>
</organism>
<dbReference type="InterPro" id="IPR029058">
    <property type="entry name" value="AB_hydrolase_fold"/>
</dbReference>
<comment type="subunit">
    <text evidence="5">Homotetramer.</text>
</comment>